<evidence type="ECO:0000313" key="4">
    <source>
        <dbReference type="Proteomes" id="UP001445335"/>
    </source>
</evidence>
<dbReference type="PANTHER" id="PTHR12661">
    <property type="entry name" value="PETER PAN-RELATED"/>
    <property type="match status" value="1"/>
</dbReference>
<dbReference type="InterPro" id="IPR045112">
    <property type="entry name" value="PPAN-like"/>
</dbReference>
<evidence type="ECO:0000313" key="3">
    <source>
        <dbReference type="EMBL" id="KAK9840668.1"/>
    </source>
</evidence>
<sequence length="428" mass="47492">MAKTRRRKTRTHVPNFADPAKKGEPRSFVFWRGKHGLILKSLETDLRKVMQPNTATNLRESKRNQLKDFVNIAGPLGVTHFLILTATETAAYLRIAKTPRGPTLTMKIHEYALMRDVAAAQPRPRLPESLWASPPLVVLYNFGGQEELGLATVLFQNLFPPINVQTTRLSQCQRVVLLSYDKATRRISFRHYSISAQPSGVSKSVKALVGRRALPDMSAMQDVSEFLTRSGYGSESEGEEAAEQRVMLEEDLGRGNLAARQSRVRLQEIGPRMQLEVVKVEEGLCAGRVLFHSLIVRSAAETAAQQAEIEERQRLKAERRQQQAENVQRKAVGQKRKAVAGAEGDGAGAAKRQRQWWEEEQEHAHDDDDDVAYYREEVGEEPDDAYGMARHASSPEAAAAAVATAAGGAGAAFDFSFAIDNRTFSAKL</sequence>
<dbReference type="Pfam" id="PF04427">
    <property type="entry name" value="Brix"/>
    <property type="match status" value="1"/>
</dbReference>
<dbReference type="GO" id="GO:0030687">
    <property type="term" value="C:preribosome, large subunit precursor"/>
    <property type="evidence" value="ECO:0007669"/>
    <property type="project" value="TreeGrafter"/>
</dbReference>
<feature type="domain" description="Brix" evidence="2">
    <location>
        <begin position="25"/>
        <end position="286"/>
    </location>
</feature>
<dbReference type="InterPro" id="IPR007109">
    <property type="entry name" value="Brix"/>
</dbReference>
<dbReference type="AlphaFoldDB" id="A0AAW1S3C2"/>
<dbReference type="PROSITE" id="PS50833">
    <property type="entry name" value="BRIX"/>
    <property type="match status" value="1"/>
</dbReference>
<dbReference type="EMBL" id="JALJOU010000013">
    <property type="protein sequence ID" value="KAK9840668.1"/>
    <property type="molecule type" value="Genomic_DNA"/>
</dbReference>
<gene>
    <name evidence="3" type="ORF">WJX81_008651</name>
</gene>
<evidence type="ECO:0000259" key="2">
    <source>
        <dbReference type="PROSITE" id="PS50833"/>
    </source>
</evidence>
<feature type="region of interest" description="Disordered" evidence="1">
    <location>
        <begin position="316"/>
        <end position="369"/>
    </location>
</feature>
<organism evidence="3 4">
    <name type="scientific">Elliptochloris bilobata</name>
    <dbReference type="NCBI Taxonomy" id="381761"/>
    <lineage>
        <taxon>Eukaryota</taxon>
        <taxon>Viridiplantae</taxon>
        <taxon>Chlorophyta</taxon>
        <taxon>core chlorophytes</taxon>
        <taxon>Trebouxiophyceae</taxon>
        <taxon>Trebouxiophyceae incertae sedis</taxon>
        <taxon>Elliptochloris clade</taxon>
        <taxon>Elliptochloris</taxon>
    </lineage>
</organism>
<proteinExistence type="predicted"/>
<dbReference type="PANTHER" id="PTHR12661:SF5">
    <property type="entry name" value="SUPPRESSOR OF SWI4 1 HOMOLOG"/>
    <property type="match status" value="1"/>
</dbReference>
<dbReference type="SMART" id="SM00879">
    <property type="entry name" value="Brix"/>
    <property type="match status" value="1"/>
</dbReference>
<feature type="compositionally biased region" description="Basic residues" evidence="1">
    <location>
        <begin position="1"/>
        <end position="11"/>
    </location>
</feature>
<keyword evidence="4" id="KW-1185">Reference proteome</keyword>
<dbReference type="GO" id="GO:0006364">
    <property type="term" value="P:rRNA processing"/>
    <property type="evidence" value="ECO:0007669"/>
    <property type="project" value="InterPro"/>
</dbReference>
<comment type="caution">
    <text evidence="3">The sequence shown here is derived from an EMBL/GenBank/DDBJ whole genome shotgun (WGS) entry which is preliminary data.</text>
</comment>
<feature type="region of interest" description="Disordered" evidence="1">
    <location>
        <begin position="1"/>
        <end position="20"/>
    </location>
</feature>
<protein>
    <recommendedName>
        <fullName evidence="2">Brix domain-containing protein</fullName>
    </recommendedName>
</protein>
<name>A0AAW1S3C2_9CHLO</name>
<reference evidence="3 4" key="1">
    <citation type="journal article" date="2024" name="Nat. Commun.">
        <title>Phylogenomics reveals the evolutionary origins of lichenization in chlorophyte algae.</title>
        <authorList>
            <person name="Puginier C."/>
            <person name="Libourel C."/>
            <person name="Otte J."/>
            <person name="Skaloud P."/>
            <person name="Haon M."/>
            <person name="Grisel S."/>
            <person name="Petersen M."/>
            <person name="Berrin J.G."/>
            <person name="Delaux P.M."/>
            <person name="Dal Grande F."/>
            <person name="Keller J."/>
        </authorList>
    </citation>
    <scope>NUCLEOTIDE SEQUENCE [LARGE SCALE GENOMIC DNA]</scope>
    <source>
        <strain evidence="3 4">SAG 245.80</strain>
    </source>
</reference>
<dbReference type="GO" id="GO:0019843">
    <property type="term" value="F:rRNA binding"/>
    <property type="evidence" value="ECO:0007669"/>
    <property type="project" value="InterPro"/>
</dbReference>
<dbReference type="Proteomes" id="UP001445335">
    <property type="component" value="Unassembled WGS sequence"/>
</dbReference>
<dbReference type="GO" id="GO:0000027">
    <property type="term" value="P:ribosomal large subunit assembly"/>
    <property type="evidence" value="ECO:0007669"/>
    <property type="project" value="TreeGrafter"/>
</dbReference>
<evidence type="ECO:0000256" key="1">
    <source>
        <dbReference type="SAM" id="MobiDB-lite"/>
    </source>
</evidence>
<accession>A0AAW1S3C2</accession>